<gene>
    <name evidence="7" type="ORF">SAMN02745195_02126</name>
</gene>
<reference evidence="8" key="1">
    <citation type="submission" date="2016-11" db="EMBL/GenBank/DDBJ databases">
        <authorList>
            <person name="Varghese N."/>
            <person name="Submissions S."/>
        </authorList>
    </citation>
    <scope>NUCLEOTIDE SEQUENCE [LARGE SCALE GENOMIC DNA]</scope>
    <source>
        <strain evidence="8">DSM 18761</strain>
    </source>
</reference>
<dbReference type="EMBL" id="FQUR01000018">
    <property type="protein sequence ID" value="SHF22117.1"/>
    <property type="molecule type" value="Genomic_DNA"/>
</dbReference>
<protein>
    <submittedName>
        <fullName evidence="7">DNA recombination protein RmuC</fullName>
    </submittedName>
</protein>
<evidence type="ECO:0000256" key="5">
    <source>
        <dbReference type="SAM" id="Coils"/>
    </source>
</evidence>
<proteinExistence type="inferred from homology"/>
<sequence>MVINILLIVAVSINVVVALLLLSKYKNYLLLINENQKNFGIALKEEISENRKEISEALERIRDSLTNQMAEQINTVSNIQANQLKNFFDQVNKLNETVENKLTLIQRDNNEKLEQIRMIVDEKLHSTLESRLGESFNKVSERLEALYKELGEVQSLSDGINDLKKALTNVKTRGMWGEIALGNIIEDILTDTQYEKNVITKKGSNERVEYAIKLPGRDDDGRVVYLPIDAKFPQEDYQKLIEAENEGNKDKIEELRKQLEKRIKQEAKNIYDKYIDPPNTTDFAIMFLPTESLYAEILRIPGLFEALQRDFRVTIAGPTTLSAILNSLQMGFKTLAIQRRSAEVWKLLGAVKTEFNKFRDILEKTHKKLQEASNTIENATKRTLAIERKLKDVEQLPEADTNFILGEVRELDIGGDMQELEM</sequence>
<evidence type="ECO:0000256" key="6">
    <source>
        <dbReference type="SAM" id="Phobius"/>
    </source>
</evidence>
<dbReference type="Pfam" id="PF02646">
    <property type="entry name" value="RmuC"/>
    <property type="match status" value="1"/>
</dbReference>
<evidence type="ECO:0000256" key="2">
    <source>
        <dbReference type="ARBA" id="ARBA00009840"/>
    </source>
</evidence>
<keyword evidence="6" id="KW-1133">Transmembrane helix</keyword>
<keyword evidence="8" id="KW-1185">Reference proteome</keyword>
<evidence type="ECO:0000256" key="1">
    <source>
        <dbReference type="ARBA" id="ARBA00003416"/>
    </source>
</evidence>
<dbReference type="InterPro" id="IPR003798">
    <property type="entry name" value="DNA_recombination_RmuC"/>
</dbReference>
<keyword evidence="4" id="KW-0233">DNA recombination</keyword>
<dbReference type="GO" id="GO:0006310">
    <property type="term" value="P:DNA recombination"/>
    <property type="evidence" value="ECO:0007669"/>
    <property type="project" value="UniProtKB-KW"/>
</dbReference>
<feature type="coiled-coil region" evidence="5">
    <location>
        <begin position="44"/>
        <end position="115"/>
    </location>
</feature>
<evidence type="ECO:0000313" key="7">
    <source>
        <dbReference type="EMBL" id="SHF22117.1"/>
    </source>
</evidence>
<dbReference type="PANTHER" id="PTHR30563:SF0">
    <property type="entry name" value="DNA RECOMBINATION PROTEIN RMUC"/>
    <property type="match status" value="1"/>
</dbReference>
<keyword evidence="3 5" id="KW-0175">Coiled coil</keyword>
<dbReference type="AlphaFoldDB" id="A0A1M4ZW96"/>
<organism evidence="7 8">
    <name type="scientific">Thermoanaerobacter uzonensis DSM 18761</name>
    <dbReference type="NCBI Taxonomy" id="1123369"/>
    <lineage>
        <taxon>Bacteria</taxon>
        <taxon>Bacillati</taxon>
        <taxon>Bacillota</taxon>
        <taxon>Clostridia</taxon>
        <taxon>Thermoanaerobacterales</taxon>
        <taxon>Thermoanaerobacteraceae</taxon>
        <taxon>Thermoanaerobacter</taxon>
    </lineage>
</organism>
<accession>A0A1M4ZW96</accession>
<keyword evidence="6" id="KW-0472">Membrane</keyword>
<keyword evidence="6" id="KW-0812">Transmembrane</keyword>
<evidence type="ECO:0000313" key="8">
    <source>
        <dbReference type="Proteomes" id="UP000184127"/>
    </source>
</evidence>
<dbReference type="Proteomes" id="UP000184127">
    <property type="component" value="Unassembled WGS sequence"/>
</dbReference>
<dbReference type="PANTHER" id="PTHR30563">
    <property type="entry name" value="DNA RECOMBINATION PROTEIN RMUC"/>
    <property type="match status" value="1"/>
</dbReference>
<name>A0A1M4ZW96_9THEO</name>
<evidence type="ECO:0000256" key="4">
    <source>
        <dbReference type="ARBA" id="ARBA00023172"/>
    </source>
</evidence>
<comment type="function">
    <text evidence="1">Involved in DNA recombination.</text>
</comment>
<evidence type="ECO:0000256" key="3">
    <source>
        <dbReference type="ARBA" id="ARBA00023054"/>
    </source>
</evidence>
<comment type="similarity">
    <text evidence="2">Belongs to the RmuC family.</text>
</comment>
<dbReference type="RefSeq" id="WP_072969351.1">
    <property type="nucleotide sequence ID" value="NZ_FQUR01000018.1"/>
</dbReference>
<feature type="transmembrane region" description="Helical" evidence="6">
    <location>
        <begin position="6"/>
        <end position="23"/>
    </location>
</feature>
<feature type="coiled-coil region" evidence="5">
    <location>
        <begin position="359"/>
        <end position="396"/>
    </location>
</feature>
<feature type="coiled-coil region" evidence="5">
    <location>
        <begin position="238"/>
        <end position="269"/>
    </location>
</feature>